<proteinExistence type="predicted"/>
<protein>
    <recommendedName>
        <fullName evidence="3">SET domain-containing protein</fullName>
    </recommendedName>
</protein>
<comment type="caution">
    <text evidence="1">The sequence shown here is derived from an EMBL/GenBank/DDBJ whole genome shotgun (WGS) entry which is preliminary data.</text>
</comment>
<dbReference type="AlphaFoldDB" id="A0A6A4F6U7"/>
<organism evidence="1 2">
    <name type="scientific">Phytophthora rubi</name>
    <dbReference type="NCBI Taxonomy" id="129364"/>
    <lineage>
        <taxon>Eukaryota</taxon>
        <taxon>Sar</taxon>
        <taxon>Stramenopiles</taxon>
        <taxon>Oomycota</taxon>
        <taxon>Peronosporomycetes</taxon>
        <taxon>Peronosporales</taxon>
        <taxon>Peronosporaceae</taxon>
        <taxon>Phytophthora</taxon>
    </lineage>
</organism>
<evidence type="ECO:0000313" key="2">
    <source>
        <dbReference type="Proteomes" id="UP000434957"/>
    </source>
</evidence>
<accession>A0A6A4F6U7</accession>
<name>A0A6A4F6U7_9STRA</name>
<keyword evidence="2" id="KW-1185">Reference proteome</keyword>
<sequence length="43" mass="4791">MKVLAVMIKSMRAGTQLTVDYGKQVWIKCACDDCWVKPTGADE</sequence>
<dbReference type="EMBL" id="QXFT01000799">
    <property type="protein sequence ID" value="KAE9335567.1"/>
    <property type="molecule type" value="Genomic_DNA"/>
</dbReference>
<dbReference type="Proteomes" id="UP000434957">
    <property type="component" value="Unassembled WGS sequence"/>
</dbReference>
<evidence type="ECO:0000313" key="1">
    <source>
        <dbReference type="EMBL" id="KAE9335567.1"/>
    </source>
</evidence>
<evidence type="ECO:0008006" key="3">
    <source>
        <dbReference type="Google" id="ProtNLM"/>
    </source>
</evidence>
<gene>
    <name evidence="1" type="ORF">PR003_g12946</name>
</gene>
<reference evidence="1 2" key="1">
    <citation type="submission" date="2018-08" db="EMBL/GenBank/DDBJ databases">
        <title>Genomic investigation of the strawberry pathogen Phytophthora fragariae indicates pathogenicity is determined by transcriptional variation in three key races.</title>
        <authorList>
            <person name="Adams T.M."/>
            <person name="Armitage A.D."/>
            <person name="Sobczyk M.K."/>
            <person name="Bates H.J."/>
            <person name="Dunwell J.M."/>
            <person name="Nellist C.F."/>
            <person name="Harrison R.J."/>
        </authorList>
    </citation>
    <scope>NUCLEOTIDE SEQUENCE [LARGE SCALE GENOMIC DNA]</scope>
    <source>
        <strain evidence="1 2">SCRP333</strain>
    </source>
</reference>